<keyword evidence="4" id="KW-1185">Reference proteome</keyword>
<reference evidence="3" key="1">
    <citation type="submission" date="2023-05" db="EMBL/GenBank/DDBJ databases">
        <title>Mariniplasma microaerophilum sp. nov., a novel anaerobic mollicute isolated from terrestrial mud volcano, Taman Peninsula, Russia.</title>
        <authorList>
            <person name="Khomyakova M.A."/>
            <person name="Merkel A.Y."/>
            <person name="Slobodkin A.I."/>
        </authorList>
    </citation>
    <scope>NUCLEOTIDE SEQUENCE</scope>
    <source>
        <strain evidence="3">M4Ah</strain>
    </source>
</reference>
<feature type="transmembrane region" description="Helical" evidence="2">
    <location>
        <begin position="12"/>
        <end position="33"/>
    </location>
</feature>
<dbReference type="RefSeq" id="WP_282838398.1">
    <property type="nucleotide sequence ID" value="NZ_JASCXW010000001.1"/>
</dbReference>
<keyword evidence="2" id="KW-1133">Transmembrane helix</keyword>
<gene>
    <name evidence="3" type="ORF">QJ521_00420</name>
</gene>
<dbReference type="Proteomes" id="UP001431532">
    <property type="component" value="Unassembled WGS sequence"/>
</dbReference>
<evidence type="ECO:0000313" key="3">
    <source>
        <dbReference type="EMBL" id="MDI6452013.1"/>
    </source>
</evidence>
<keyword evidence="2" id="KW-0812">Transmembrane</keyword>
<feature type="compositionally biased region" description="Basic and acidic residues" evidence="1">
    <location>
        <begin position="261"/>
        <end position="304"/>
    </location>
</feature>
<sequence length="322" mass="37610">MLEWIQELEPEFLIIFITLFFLLVFSIFTIGKVQRVLNLIGKRALNLTEDLLVRDGEDVVDIIIANTSFVNVETGGIGFVYKKVLLPLNEEGIMVLARNTHKISIPLKDLRSFVLGTSDRVKRVSIYVEDTLGRRSFKKAKNSMRMLKKIMRTERKLARKEAKRERFESGNYLFFERIGLAFKFIFSPITKGVRAFRVWTNRKFKEREVRVEIRKKEKKHQIEMQLLADEERHEKEMVEVEARINEERKAKGVDVRQAALQRKEDERNDEKEAKIASEEKIESDKKTVKDDAQKAKLNEEKVNAEEDSTQGKSSKIDEEDGK</sequence>
<dbReference type="AlphaFoldDB" id="A0AAW6U7H1"/>
<dbReference type="EMBL" id="JASCXW010000001">
    <property type="protein sequence ID" value="MDI6452013.1"/>
    <property type="molecule type" value="Genomic_DNA"/>
</dbReference>
<name>A0AAW6U7H1_9MOLU</name>
<comment type="caution">
    <text evidence="3">The sequence shown here is derived from an EMBL/GenBank/DDBJ whole genome shotgun (WGS) entry which is preliminary data.</text>
</comment>
<protein>
    <submittedName>
        <fullName evidence="3">Uncharacterized protein</fullName>
    </submittedName>
</protein>
<organism evidence="3 4">
    <name type="scientific">Peloplasma aerotolerans</name>
    <dbReference type="NCBI Taxonomy" id="3044389"/>
    <lineage>
        <taxon>Bacteria</taxon>
        <taxon>Bacillati</taxon>
        <taxon>Mycoplasmatota</taxon>
        <taxon>Mollicutes</taxon>
        <taxon>Acholeplasmatales</taxon>
        <taxon>Acholeplasmataceae</taxon>
        <taxon>Peloplasma</taxon>
    </lineage>
</organism>
<evidence type="ECO:0000256" key="1">
    <source>
        <dbReference type="SAM" id="MobiDB-lite"/>
    </source>
</evidence>
<evidence type="ECO:0000256" key="2">
    <source>
        <dbReference type="SAM" id="Phobius"/>
    </source>
</evidence>
<accession>A0AAW6U7H1</accession>
<proteinExistence type="predicted"/>
<feature type="region of interest" description="Disordered" evidence="1">
    <location>
        <begin position="251"/>
        <end position="322"/>
    </location>
</feature>
<evidence type="ECO:0000313" key="4">
    <source>
        <dbReference type="Proteomes" id="UP001431532"/>
    </source>
</evidence>
<keyword evidence="2" id="KW-0472">Membrane</keyword>